<organism evidence="2 3">
    <name type="scientific">Kineothrix sedimenti</name>
    <dbReference type="NCBI Taxonomy" id="3123317"/>
    <lineage>
        <taxon>Bacteria</taxon>
        <taxon>Bacillati</taxon>
        <taxon>Bacillota</taxon>
        <taxon>Clostridia</taxon>
        <taxon>Lachnospirales</taxon>
        <taxon>Lachnospiraceae</taxon>
        <taxon>Kineothrix</taxon>
    </lineage>
</organism>
<evidence type="ECO:0000313" key="2">
    <source>
        <dbReference type="EMBL" id="XAH73764.1"/>
    </source>
</evidence>
<keyword evidence="3" id="KW-1185">Reference proteome</keyword>
<evidence type="ECO:0000313" key="3">
    <source>
        <dbReference type="Proteomes" id="UP001451571"/>
    </source>
</evidence>
<feature type="domain" description="AB hydrolase-1" evidence="1">
    <location>
        <begin position="22"/>
        <end position="178"/>
    </location>
</feature>
<name>A0ABZ3EU77_9FIRM</name>
<gene>
    <name evidence="2" type="ORF">V6984_20030</name>
</gene>
<dbReference type="InterPro" id="IPR050266">
    <property type="entry name" value="AB_hydrolase_sf"/>
</dbReference>
<dbReference type="EMBL" id="CP146256">
    <property type="protein sequence ID" value="XAH73764.1"/>
    <property type="molecule type" value="Genomic_DNA"/>
</dbReference>
<dbReference type="SUPFAM" id="SSF53474">
    <property type="entry name" value="alpha/beta-Hydrolases"/>
    <property type="match status" value="1"/>
</dbReference>
<dbReference type="Proteomes" id="UP001451571">
    <property type="component" value="Chromosome"/>
</dbReference>
<dbReference type="InterPro" id="IPR000073">
    <property type="entry name" value="AB_hydrolase_1"/>
</dbReference>
<dbReference type="PANTHER" id="PTHR43798:SF33">
    <property type="entry name" value="HYDROLASE, PUTATIVE (AFU_ORTHOLOGUE AFUA_2G14860)-RELATED"/>
    <property type="match status" value="1"/>
</dbReference>
<evidence type="ECO:0000259" key="1">
    <source>
        <dbReference type="Pfam" id="PF00561"/>
    </source>
</evidence>
<dbReference type="GO" id="GO:0016787">
    <property type="term" value="F:hydrolase activity"/>
    <property type="evidence" value="ECO:0007669"/>
    <property type="project" value="UniProtKB-KW"/>
</dbReference>
<dbReference type="PANTHER" id="PTHR43798">
    <property type="entry name" value="MONOACYLGLYCEROL LIPASE"/>
    <property type="match status" value="1"/>
</dbReference>
<proteinExistence type="predicted"/>
<protein>
    <submittedName>
        <fullName evidence="2">Alpha/beta hydrolase</fullName>
    </submittedName>
</protein>
<dbReference type="Pfam" id="PF00561">
    <property type="entry name" value="Abhydrolase_1"/>
    <property type="match status" value="1"/>
</dbReference>
<sequence>MEFTIRNGDFKLFCRKEGEGTLVLLIHGVACDSDYFDEAVLFLKKHYTVVSYDRRGYSRSRKIAASDLTADGYSVKSQVEDAAKIIKYMDSGAAFVVGCSAGGIIAAELAGKYPELVRGIILQEPPLTWSIQSKNDISKWRTELKDALEKKHINSALISLNRAMGGTDNRSKSRSLESQVQNLENLKVFLLEEIDYFLEYEIRKEEIMRPCAVMVGECDKEGLFARTAESTAVHMNWRLIRTPGFHNFPADLPFEFAVMIVGLISEMWHWRSI</sequence>
<dbReference type="InterPro" id="IPR029058">
    <property type="entry name" value="AB_hydrolase_fold"/>
</dbReference>
<reference evidence="2 3" key="1">
    <citation type="submission" date="2024-02" db="EMBL/GenBank/DDBJ databases">
        <title>Bacterial strain from lacustrine sediment.</title>
        <authorList>
            <person name="Petit C."/>
            <person name="Fadhlaoui K."/>
        </authorList>
    </citation>
    <scope>NUCLEOTIDE SEQUENCE [LARGE SCALE GENOMIC DNA]</scope>
    <source>
        <strain evidence="2 3">IPX-CK</strain>
    </source>
</reference>
<keyword evidence="2" id="KW-0378">Hydrolase</keyword>
<dbReference type="RefSeq" id="WP_342757365.1">
    <property type="nucleotide sequence ID" value="NZ_CP146256.1"/>
</dbReference>
<dbReference type="Gene3D" id="3.40.50.1820">
    <property type="entry name" value="alpha/beta hydrolase"/>
    <property type="match status" value="1"/>
</dbReference>
<accession>A0ABZ3EU77</accession>